<comment type="caution">
    <text evidence="6">The sequence shown here is derived from an EMBL/GenBank/DDBJ whole genome shotgun (WGS) entry which is preliminary data.</text>
</comment>
<dbReference type="InterPro" id="IPR036390">
    <property type="entry name" value="WH_DNA-bd_sf"/>
</dbReference>
<dbReference type="InterPro" id="IPR016020">
    <property type="entry name" value="Transl_init_fac_sub12_N_euk"/>
</dbReference>
<evidence type="ECO:0000313" key="6">
    <source>
        <dbReference type="EMBL" id="OQR89718.1"/>
    </source>
</evidence>
<dbReference type="PANTHER" id="PTHR13022:SF0">
    <property type="entry name" value="EUKARYOTIC TRANSLATION INITIATION FACTOR 3 SUBUNIT K"/>
    <property type="match status" value="1"/>
</dbReference>
<dbReference type="InterPro" id="IPR033464">
    <property type="entry name" value="CSN8_PSD8_EIF3K"/>
</dbReference>
<proteinExistence type="inferred from homology"/>
<dbReference type="InterPro" id="IPR000717">
    <property type="entry name" value="PCI_dom"/>
</dbReference>
<dbReference type="GO" id="GO:0043022">
    <property type="term" value="F:ribosome binding"/>
    <property type="evidence" value="ECO:0007669"/>
    <property type="project" value="InterPro"/>
</dbReference>
<gene>
    <name evidence="6" type="ORF">ACHHYP_06091</name>
</gene>
<dbReference type="EMBL" id="JNBR01000751">
    <property type="protein sequence ID" value="OQR89718.1"/>
    <property type="molecule type" value="Genomic_DNA"/>
</dbReference>
<dbReference type="AlphaFoldDB" id="A0A1V9YVF0"/>
<dbReference type="GO" id="GO:0003723">
    <property type="term" value="F:RNA binding"/>
    <property type="evidence" value="ECO:0007669"/>
    <property type="project" value="UniProtKB-UniRule"/>
</dbReference>
<dbReference type="Proteomes" id="UP000243579">
    <property type="component" value="Unassembled WGS sequence"/>
</dbReference>
<dbReference type="InterPro" id="IPR009374">
    <property type="entry name" value="eIF3k"/>
</dbReference>
<keyword evidence="3 4" id="KW-0648">Protein biosynthesis</keyword>
<dbReference type="GO" id="GO:0001732">
    <property type="term" value="P:formation of cytoplasmic translation initiation complex"/>
    <property type="evidence" value="ECO:0007669"/>
    <property type="project" value="UniProtKB-UniRule"/>
</dbReference>
<comment type="similarity">
    <text evidence="4">Belongs to the eIF-3 subunit K family.</text>
</comment>
<dbReference type="HAMAP" id="MF_03010">
    <property type="entry name" value="eIF3k"/>
    <property type="match status" value="1"/>
</dbReference>
<comment type="function">
    <text evidence="4">Component of the eukaryotic translation initiation factor 3 (eIF-3) complex, which is involved in protein synthesis of a specialized repertoire of mRNAs and, together with other initiation factors, stimulates binding of mRNA and methionyl-tRNAi to the 40S ribosome. The eIF-3 complex specifically targets and initiates translation of a subset of mRNAs involved in cell proliferation.</text>
</comment>
<dbReference type="InterPro" id="IPR016024">
    <property type="entry name" value="ARM-type_fold"/>
</dbReference>
<feature type="domain" description="PCI" evidence="5">
    <location>
        <begin position="49"/>
        <end position="209"/>
    </location>
</feature>
<comment type="subcellular location">
    <subcellularLocation>
        <location evidence="4">Cytoplasm</location>
    </subcellularLocation>
</comment>
<dbReference type="Pfam" id="PF10075">
    <property type="entry name" value="CSN8_PSD8_EIF3K"/>
    <property type="match status" value="1"/>
</dbReference>
<comment type="subunit">
    <text evidence="4">Component of the eukaryotic translation initiation factor 3 (eIF-3) complex.</text>
</comment>
<dbReference type="GO" id="GO:0006446">
    <property type="term" value="P:regulation of translational initiation"/>
    <property type="evidence" value="ECO:0007669"/>
    <property type="project" value="InterPro"/>
</dbReference>
<evidence type="ECO:0000256" key="1">
    <source>
        <dbReference type="ARBA" id="ARBA00022490"/>
    </source>
</evidence>
<dbReference type="PROSITE" id="PS50250">
    <property type="entry name" value="PCI"/>
    <property type="match status" value="1"/>
</dbReference>
<evidence type="ECO:0000256" key="2">
    <source>
        <dbReference type="ARBA" id="ARBA00022540"/>
    </source>
</evidence>
<evidence type="ECO:0000313" key="7">
    <source>
        <dbReference type="Proteomes" id="UP000243579"/>
    </source>
</evidence>
<protein>
    <recommendedName>
        <fullName evidence="4">Eukaryotic translation initiation factor 3 subunit K</fullName>
        <shortName evidence="4">eIF3k</shortName>
    </recommendedName>
    <alternativeName>
        <fullName evidence="4">eIF-3 p25</fullName>
    </alternativeName>
</protein>
<dbReference type="PANTHER" id="PTHR13022">
    <property type="entry name" value="EUKARYOTIC TRANSLATION INITIATION FACTOR 3 SUBUNIT 11"/>
    <property type="match status" value="1"/>
</dbReference>
<keyword evidence="2 4" id="KW-0396">Initiation factor</keyword>
<evidence type="ECO:0000256" key="3">
    <source>
        <dbReference type="ARBA" id="ARBA00022917"/>
    </source>
</evidence>
<keyword evidence="7" id="KW-1185">Reference proteome</keyword>
<evidence type="ECO:0000256" key="4">
    <source>
        <dbReference type="HAMAP-Rule" id="MF_03010"/>
    </source>
</evidence>
<dbReference type="OrthoDB" id="337745at2759"/>
<dbReference type="GO" id="GO:0033290">
    <property type="term" value="C:eukaryotic 48S preinitiation complex"/>
    <property type="evidence" value="ECO:0007669"/>
    <property type="project" value="UniProtKB-UniRule"/>
</dbReference>
<dbReference type="SUPFAM" id="SSF48371">
    <property type="entry name" value="ARM repeat"/>
    <property type="match status" value="1"/>
</dbReference>
<accession>A0A1V9YVF0</accession>
<name>A0A1V9YVF0_ACHHY</name>
<dbReference type="Gene3D" id="1.25.40.250">
    <property type="entry name" value="ARM repeat, domain 1"/>
    <property type="match status" value="1"/>
</dbReference>
<dbReference type="Gene3D" id="1.10.10.10">
    <property type="entry name" value="Winged helix-like DNA-binding domain superfamily/Winged helix DNA-binding domain"/>
    <property type="match status" value="1"/>
</dbReference>
<dbReference type="GO" id="GO:0016282">
    <property type="term" value="C:eukaryotic 43S preinitiation complex"/>
    <property type="evidence" value="ECO:0007669"/>
    <property type="project" value="UniProtKB-UniRule"/>
</dbReference>
<dbReference type="STRING" id="1202772.A0A1V9YVF0"/>
<evidence type="ECO:0000259" key="5">
    <source>
        <dbReference type="PROSITE" id="PS50250"/>
    </source>
</evidence>
<dbReference type="GO" id="GO:0003743">
    <property type="term" value="F:translation initiation factor activity"/>
    <property type="evidence" value="ECO:0007669"/>
    <property type="project" value="UniProtKB-UniRule"/>
</dbReference>
<reference evidence="6 7" key="1">
    <citation type="journal article" date="2014" name="Genome Biol. Evol.">
        <title>The secreted proteins of Achlya hypogyna and Thraustotheca clavata identify the ancestral oomycete secretome and reveal gene acquisitions by horizontal gene transfer.</title>
        <authorList>
            <person name="Misner I."/>
            <person name="Blouin N."/>
            <person name="Leonard G."/>
            <person name="Richards T.A."/>
            <person name="Lane C.E."/>
        </authorList>
    </citation>
    <scope>NUCLEOTIDE SEQUENCE [LARGE SCALE GENOMIC DNA]</scope>
    <source>
        <strain evidence="6 7">ATCC 48635</strain>
    </source>
</reference>
<dbReference type="SUPFAM" id="SSF46785">
    <property type="entry name" value="Winged helix' DNA-binding domain"/>
    <property type="match status" value="1"/>
</dbReference>
<sequence length="224" mass="25106">MSRFVSFEKDATSKAAAAVKAQVDLDGMDEKIVGLLEAYLDEQLANNVVDEEANLMLLKFYAIYPVKLEQQQTRVAQVLAKGLMALPSNYFLGATYMVSEALRKHKDIAALLHAGEVLQSCLFPEFWTLDLAFAKKIPGFEEAVRTFIVSTIAKSHSIVAKEFVKAQLNLADKDVEKLVSEHGWTAKDSTYIVKPNADNEMRPKKFKEDIEFSDILDTIQVLSR</sequence>
<dbReference type="InterPro" id="IPR036388">
    <property type="entry name" value="WH-like_DNA-bd_sf"/>
</dbReference>
<organism evidence="6 7">
    <name type="scientific">Achlya hypogyna</name>
    <name type="common">Oomycete</name>
    <name type="synonym">Protoachlya hypogyna</name>
    <dbReference type="NCBI Taxonomy" id="1202772"/>
    <lineage>
        <taxon>Eukaryota</taxon>
        <taxon>Sar</taxon>
        <taxon>Stramenopiles</taxon>
        <taxon>Oomycota</taxon>
        <taxon>Saprolegniomycetes</taxon>
        <taxon>Saprolegniales</taxon>
        <taxon>Achlyaceae</taxon>
        <taxon>Achlya</taxon>
    </lineage>
</organism>
<keyword evidence="1 4" id="KW-0963">Cytoplasm</keyword>
<dbReference type="GO" id="GO:0005852">
    <property type="term" value="C:eukaryotic translation initiation factor 3 complex"/>
    <property type="evidence" value="ECO:0007669"/>
    <property type="project" value="UniProtKB-UniRule"/>
</dbReference>